<reference evidence="6 7" key="1">
    <citation type="submission" date="2014-07" db="EMBL/GenBank/DDBJ databases">
        <title>Genome Sequence of Rhodococcus opacus Strain R7, a Biodegrader of Mono- and Polycyclic Aromatic Hydrocarbons.</title>
        <authorList>
            <person name="Di Gennaro P."/>
            <person name="Zampolli J."/>
            <person name="Presti I."/>
            <person name="Cappelletti M."/>
            <person name="D'Ursi P."/>
            <person name="Orro A."/>
            <person name="Mezzelani A."/>
            <person name="Milanesi L."/>
        </authorList>
    </citation>
    <scope>NUCLEOTIDE SEQUENCE [LARGE SCALE GENOMIC DNA]</scope>
    <source>
        <strain evidence="6 7">R7</strain>
        <plasmid evidence="6">pPDG4</plasmid>
    </source>
</reference>
<dbReference type="EMBL" id="CP008951">
    <property type="protein sequence ID" value="AII11458.1"/>
    <property type="molecule type" value="Genomic_DNA"/>
</dbReference>
<dbReference type="EC" id="4.2.1.17" evidence="6"/>
<name>A0A076F1H7_RHOOP</name>
<evidence type="ECO:0000256" key="2">
    <source>
        <dbReference type="ARBA" id="ARBA00005254"/>
    </source>
</evidence>
<dbReference type="InterPro" id="IPR014748">
    <property type="entry name" value="Enoyl-CoA_hydra_C"/>
</dbReference>
<evidence type="ECO:0000256" key="1">
    <source>
        <dbReference type="ARBA" id="ARBA00005005"/>
    </source>
</evidence>
<keyword evidence="3" id="KW-0276">Fatty acid metabolism</keyword>
<evidence type="ECO:0000256" key="3">
    <source>
        <dbReference type="ARBA" id="ARBA00022832"/>
    </source>
</evidence>
<evidence type="ECO:0000256" key="5">
    <source>
        <dbReference type="ARBA" id="ARBA00023235"/>
    </source>
</evidence>
<dbReference type="Gene3D" id="1.10.12.10">
    <property type="entry name" value="Lyase 2-enoyl-coa Hydratase, Chain A, domain 2"/>
    <property type="match status" value="1"/>
</dbReference>
<dbReference type="PANTHER" id="PTHR43149">
    <property type="entry name" value="ENOYL-COA HYDRATASE"/>
    <property type="match status" value="1"/>
</dbReference>
<accession>A0A076F1H7</accession>
<proteinExistence type="inferred from homology"/>
<dbReference type="InterPro" id="IPR045002">
    <property type="entry name" value="Ech1-like"/>
</dbReference>
<dbReference type="PANTHER" id="PTHR43149:SF1">
    <property type="entry name" value="DELTA(3,5)-DELTA(2,4)-DIENOYL-COA ISOMERASE, MITOCHONDRIAL"/>
    <property type="match status" value="1"/>
</dbReference>
<dbReference type="Proteomes" id="UP000028488">
    <property type="component" value="Plasmid pPDG4"/>
</dbReference>
<organism evidence="6 7">
    <name type="scientific">Rhodococcus opacus</name>
    <name type="common">Nocardia opaca</name>
    <dbReference type="NCBI Taxonomy" id="37919"/>
    <lineage>
        <taxon>Bacteria</taxon>
        <taxon>Bacillati</taxon>
        <taxon>Actinomycetota</taxon>
        <taxon>Actinomycetes</taxon>
        <taxon>Mycobacteriales</taxon>
        <taxon>Nocardiaceae</taxon>
        <taxon>Rhodococcus</taxon>
    </lineage>
</organism>
<keyword evidence="4" id="KW-0443">Lipid metabolism</keyword>
<dbReference type="RefSeq" id="WP_128644236.1">
    <property type="nucleotide sequence ID" value="NZ_CP008951.1"/>
</dbReference>
<protein>
    <submittedName>
        <fullName evidence="6">Enoyl-CoA hydratase</fullName>
        <ecNumber evidence="6">4.2.1.17</ecNumber>
    </submittedName>
</protein>
<dbReference type="GO" id="GO:0004300">
    <property type="term" value="F:enoyl-CoA hydratase activity"/>
    <property type="evidence" value="ECO:0007669"/>
    <property type="project" value="UniProtKB-EC"/>
</dbReference>
<evidence type="ECO:0000256" key="4">
    <source>
        <dbReference type="ARBA" id="ARBA00023098"/>
    </source>
</evidence>
<keyword evidence="6" id="KW-0614">Plasmid</keyword>
<dbReference type="NCBIfam" id="NF004794">
    <property type="entry name" value="PRK06142.1"/>
    <property type="match status" value="1"/>
</dbReference>
<dbReference type="AlphaFoldDB" id="A0A076F1H7"/>
<dbReference type="UniPathway" id="UPA00659"/>
<comment type="similarity">
    <text evidence="2">Belongs to the enoyl-CoA hydratase/isomerase family.</text>
</comment>
<dbReference type="GO" id="GO:0016853">
    <property type="term" value="F:isomerase activity"/>
    <property type="evidence" value="ECO:0007669"/>
    <property type="project" value="UniProtKB-KW"/>
</dbReference>
<dbReference type="FunFam" id="1.10.12.10:FF:000004">
    <property type="entry name" value="Delta3,5-delta2,4-dienoyl-CoA isomerase"/>
    <property type="match status" value="1"/>
</dbReference>
<dbReference type="Gene3D" id="3.90.226.10">
    <property type="entry name" value="2-enoyl-CoA Hydratase, Chain A, domain 1"/>
    <property type="match status" value="1"/>
</dbReference>
<dbReference type="InterPro" id="IPR001753">
    <property type="entry name" value="Enoyl-CoA_hydra/iso"/>
</dbReference>
<comment type="pathway">
    <text evidence="1">Lipid metabolism; fatty acid beta-oxidation.</text>
</comment>
<dbReference type="SUPFAM" id="SSF52096">
    <property type="entry name" value="ClpP/crotonase"/>
    <property type="match status" value="1"/>
</dbReference>
<evidence type="ECO:0000313" key="6">
    <source>
        <dbReference type="EMBL" id="AII11458.1"/>
    </source>
</evidence>
<evidence type="ECO:0000313" key="7">
    <source>
        <dbReference type="Proteomes" id="UP000028488"/>
    </source>
</evidence>
<dbReference type="GO" id="GO:0006635">
    <property type="term" value="P:fatty acid beta-oxidation"/>
    <property type="evidence" value="ECO:0007669"/>
    <property type="project" value="UniProtKB-UniPathway"/>
</dbReference>
<geneLocation type="plasmid" evidence="6 7">
    <name>pPDG4</name>
</geneLocation>
<keyword evidence="5" id="KW-0413">Isomerase</keyword>
<sequence>MAAPTNTDWESFVVLTTNGVAEVIIDTPRRGNVLGPDFWRELPEVFDQLDRDRAVRSIVLAAQGQHFSYGIDLKAMPRMFGKAFSEGGLAAERLALRSNIVAAQKAITALEECSKPVVAAVHGWCIGGAVDLIAAADIRYASADAIFSIREIKLGIVADLGSLQRLPPLIGEGHTRELAMTGDDISAERAQAIGLVNAVLPDHDSVVAHALAAAQRIAANPPLAVQGVKHVLNEARHATLEDGLKYVAAWNSAFLPSSDVNEAITAVFEKRAPRFTGA</sequence>
<keyword evidence="6" id="KW-0456">Lyase</keyword>
<dbReference type="InterPro" id="IPR029045">
    <property type="entry name" value="ClpP/crotonase-like_dom_sf"/>
</dbReference>
<dbReference type="Pfam" id="PF00378">
    <property type="entry name" value="ECH_1"/>
    <property type="match status" value="1"/>
</dbReference>
<dbReference type="CDD" id="cd06558">
    <property type="entry name" value="crotonase-like"/>
    <property type="match status" value="1"/>
</dbReference>
<gene>
    <name evidence="6" type="ORF">EP51_46630</name>
</gene>